<keyword evidence="3" id="KW-1185">Reference proteome</keyword>
<keyword evidence="1" id="KW-0472">Membrane</keyword>
<keyword evidence="1" id="KW-0812">Transmembrane</keyword>
<comment type="caution">
    <text evidence="2">The sequence shown here is derived from an EMBL/GenBank/DDBJ whole genome shotgun (WGS) entry which is preliminary data.</text>
</comment>
<name>A0A4Y2KH14_ARAVE</name>
<evidence type="ECO:0000256" key="1">
    <source>
        <dbReference type="SAM" id="Phobius"/>
    </source>
</evidence>
<evidence type="ECO:0000313" key="2">
    <source>
        <dbReference type="EMBL" id="GBN01731.1"/>
    </source>
</evidence>
<evidence type="ECO:0000313" key="3">
    <source>
        <dbReference type="Proteomes" id="UP000499080"/>
    </source>
</evidence>
<sequence>MDWESWPNLILLDFFWNIMCEEVTDISHIKRRIMAAIETVTPEMLHKTRRREIEYVFLMSVERLMILNSSKSVLVLINVLLAYSFVIPDVTGSLYYSLEFHCKGPGSF</sequence>
<dbReference type="AlphaFoldDB" id="A0A4Y2KH14"/>
<dbReference type="Proteomes" id="UP000499080">
    <property type="component" value="Unassembled WGS sequence"/>
</dbReference>
<feature type="transmembrane region" description="Helical" evidence="1">
    <location>
        <begin position="73"/>
        <end position="98"/>
    </location>
</feature>
<keyword evidence="1" id="KW-1133">Transmembrane helix</keyword>
<organism evidence="2 3">
    <name type="scientific">Araneus ventricosus</name>
    <name type="common">Orbweaver spider</name>
    <name type="synonym">Epeira ventricosa</name>
    <dbReference type="NCBI Taxonomy" id="182803"/>
    <lineage>
        <taxon>Eukaryota</taxon>
        <taxon>Metazoa</taxon>
        <taxon>Ecdysozoa</taxon>
        <taxon>Arthropoda</taxon>
        <taxon>Chelicerata</taxon>
        <taxon>Arachnida</taxon>
        <taxon>Araneae</taxon>
        <taxon>Araneomorphae</taxon>
        <taxon>Entelegynae</taxon>
        <taxon>Araneoidea</taxon>
        <taxon>Araneidae</taxon>
        <taxon>Araneus</taxon>
    </lineage>
</organism>
<gene>
    <name evidence="2" type="ORF">AVEN_30990_1</name>
</gene>
<protein>
    <submittedName>
        <fullName evidence="2">Uncharacterized protein</fullName>
    </submittedName>
</protein>
<dbReference type="EMBL" id="BGPR01004643">
    <property type="protein sequence ID" value="GBN01731.1"/>
    <property type="molecule type" value="Genomic_DNA"/>
</dbReference>
<accession>A0A4Y2KH14</accession>
<proteinExistence type="predicted"/>
<reference evidence="2 3" key="1">
    <citation type="journal article" date="2019" name="Sci. Rep.">
        <title>Orb-weaving spider Araneus ventricosus genome elucidates the spidroin gene catalogue.</title>
        <authorList>
            <person name="Kono N."/>
            <person name="Nakamura H."/>
            <person name="Ohtoshi R."/>
            <person name="Moran D.A.P."/>
            <person name="Shinohara A."/>
            <person name="Yoshida Y."/>
            <person name="Fujiwara M."/>
            <person name="Mori M."/>
            <person name="Tomita M."/>
            <person name="Arakawa K."/>
        </authorList>
    </citation>
    <scope>NUCLEOTIDE SEQUENCE [LARGE SCALE GENOMIC DNA]</scope>
</reference>